<dbReference type="InParanoid" id="A0A0G4ESA6"/>
<evidence type="ECO:0000259" key="7">
    <source>
        <dbReference type="Pfam" id="PF01619"/>
    </source>
</evidence>
<evidence type="ECO:0000313" key="9">
    <source>
        <dbReference type="Proteomes" id="UP000041254"/>
    </source>
</evidence>
<evidence type="ECO:0000256" key="2">
    <source>
        <dbReference type="ARBA" id="ARBA00012695"/>
    </source>
</evidence>
<dbReference type="PhylomeDB" id="A0A0G4ESA6"/>
<dbReference type="AlphaFoldDB" id="A0A0G4ESA6"/>
<comment type="function">
    <text evidence="5">Converts proline to delta-1-pyrroline-5-carboxylate.</text>
</comment>
<comment type="similarity">
    <text evidence="1 5">Belongs to the proline oxidase family.</text>
</comment>
<dbReference type="STRING" id="1169540.A0A0G4ESA6"/>
<evidence type="ECO:0000256" key="6">
    <source>
        <dbReference type="SAM" id="MobiDB-lite"/>
    </source>
</evidence>
<keyword evidence="5" id="KW-0285">Flavoprotein</keyword>
<dbReference type="InterPro" id="IPR002872">
    <property type="entry name" value="Proline_DH_dom"/>
</dbReference>
<accession>A0A0G4ESA6</accession>
<dbReference type="VEuPathDB" id="CryptoDB:Vbra_12825"/>
<name>A0A0G4ESA6_VITBC</name>
<sequence>MLQRRLPAALTPFTRLACPPATSTATVALPRSHQSTFTASPSPSAPHPFPAGDSGHSAPHHHGDIDFCDTSTSFKHKSSLELARSATIFNLCKVKPLVQNASKLIGCTRKVAGDQLTDWALKQTFFKQFCGGEQLSDLHNTMAALSSHGVGSILDYAAEKDLHSPSSTVSPSDINAELDINCHHTIDALRASQAQTAKGYAAVKLTSLATPQLLVKVSDVVRDMEAAFDAFIGVSTGEDRNTASLDRVTFAKKAAEVWGAGEWGEAFDKVAKDGRLGYAQFMGEFGPCGEHYGGAGLSEAEREEWAKVVERVGRVAAECEALGSVSVLIDAEQTYMQPAIEYVTLQAMRTHNKERAVVYNTYQGYLKKCEERLLLGIAQAHAEGFHLGVKLVRGAYMYQERRLAAEKGYEDPICRSLEDTHASYDGCVAHILDSLHRIEVVLGTHNEQSIKKAVAGLHLRGLSPTSPRVAFAQLLGMCDHITFKLGASGFAAYKYVPYGPIKEVLPYLLRRAEENSDLLGSSGKETLLILQELAGRSLHLQPRRRFA</sequence>
<keyword evidence="5" id="KW-0274">FAD</keyword>
<dbReference type="Proteomes" id="UP000041254">
    <property type="component" value="Unassembled WGS sequence"/>
</dbReference>
<organism evidence="8 9">
    <name type="scientific">Vitrella brassicaformis (strain CCMP3155)</name>
    <dbReference type="NCBI Taxonomy" id="1169540"/>
    <lineage>
        <taxon>Eukaryota</taxon>
        <taxon>Sar</taxon>
        <taxon>Alveolata</taxon>
        <taxon>Colpodellida</taxon>
        <taxon>Vitrellaceae</taxon>
        <taxon>Vitrella</taxon>
    </lineage>
</organism>
<comment type="cofactor">
    <cofactor evidence="5">
        <name>FAD</name>
        <dbReference type="ChEBI" id="CHEBI:57692"/>
    </cofactor>
</comment>
<keyword evidence="4 5" id="KW-0642">Proline metabolism</keyword>
<dbReference type="InterPro" id="IPR015659">
    <property type="entry name" value="Proline_oxidase"/>
</dbReference>
<dbReference type="OMA" id="GPLKKYH"/>
<dbReference type="GO" id="GO:0010133">
    <property type="term" value="P:L-proline catabolic process to L-glutamate"/>
    <property type="evidence" value="ECO:0007669"/>
    <property type="project" value="TreeGrafter"/>
</dbReference>
<evidence type="ECO:0000256" key="1">
    <source>
        <dbReference type="ARBA" id="ARBA00005869"/>
    </source>
</evidence>
<proteinExistence type="inferred from homology"/>
<comment type="catalytic activity">
    <reaction evidence="5">
        <text>L-proline + a quinone = (S)-1-pyrroline-5-carboxylate + a quinol + H(+)</text>
        <dbReference type="Rhea" id="RHEA:23784"/>
        <dbReference type="ChEBI" id="CHEBI:15378"/>
        <dbReference type="ChEBI" id="CHEBI:17388"/>
        <dbReference type="ChEBI" id="CHEBI:24646"/>
        <dbReference type="ChEBI" id="CHEBI:60039"/>
        <dbReference type="ChEBI" id="CHEBI:132124"/>
        <dbReference type="EC" id="1.5.5.2"/>
    </reaction>
</comment>
<keyword evidence="9" id="KW-1185">Reference proteome</keyword>
<dbReference type="PANTHER" id="PTHR13914">
    <property type="entry name" value="PROLINE OXIDASE"/>
    <property type="match status" value="1"/>
</dbReference>
<feature type="region of interest" description="Disordered" evidence="6">
    <location>
        <begin position="30"/>
        <end position="62"/>
    </location>
</feature>
<evidence type="ECO:0000313" key="8">
    <source>
        <dbReference type="EMBL" id="CEM00556.1"/>
    </source>
</evidence>
<dbReference type="GO" id="GO:0004657">
    <property type="term" value="F:proline dehydrogenase activity"/>
    <property type="evidence" value="ECO:0007669"/>
    <property type="project" value="UniProtKB-EC"/>
</dbReference>
<dbReference type="PANTHER" id="PTHR13914:SF0">
    <property type="entry name" value="PROLINE DEHYDROGENASE 1, MITOCHONDRIAL"/>
    <property type="match status" value="1"/>
</dbReference>
<dbReference type="EMBL" id="CDMY01000295">
    <property type="protein sequence ID" value="CEM00556.1"/>
    <property type="molecule type" value="Genomic_DNA"/>
</dbReference>
<dbReference type="EC" id="1.5.5.2" evidence="2 5"/>
<dbReference type="OrthoDB" id="5464at2759"/>
<dbReference type="SUPFAM" id="SSF51730">
    <property type="entry name" value="FAD-linked oxidoreductase"/>
    <property type="match status" value="1"/>
</dbReference>
<dbReference type="GO" id="GO:0005739">
    <property type="term" value="C:mitochondrion"/>
    <property type="evidence" value="ECO:0007669"/>
    <property type="project" value="TreeGrafter"/>
</dbReference>
<dbReference type="InterPro" id="IPR029041">
    <property type="entry name" value="FAD-linked_oxidoreductase-like"/>
</dbReference>
<protein>
    <recommendedName>
        <fullName evidence="2 5">Proline dehydrogenase</fullName>
        <ecNumber evidence="2 5">1.5.5.2</ecNumber>
    </recommendedName>
</protein>
<reference evidence="8 9" key="1">
    <citation type="submission" date="2014-11" db="EMBL/GenBank/DDBJ databases">
        <authorList>
            <person name="Zhu J."/>
            <person name="Qi W."/>
            <person name="Song R."/>
        </authorList>
    </citation>
    <scope>NUCLEOTIDE SEQUENCE [LARGE SCALE GENOMIC DNA]</scope>
</reference>
<dbReference type="Gene3D" id="3.20.20.220">
    <property type="match status" value="2"/>
</dbReference>
<feature type="domain" description="Proline dehydrogenase" evidence="7">
    <location>
        <begin position="140"/>
        <end position="517"/>
    </location>
</feature>
<evidence type="ECO:0000256" key="5">
    <source>
        <dbReference type="RuleBase" id="RU364054"/>
    </source>
</evidence>
<dbReference type="Pfam" id="PF01619">
    <property type="entry name" value="Pro_dh"/>
    <property type="match status" value="1"/>
</dbReference>
<keyword evidence="3 5" id="KW-0560">Oxidoreductase</keyword>
<evidence type="ECO:0000256" key="3">
    <source>
        <dbReference type="ARBA" id="ARBA00023002"/>
    </source>
</evidence>
<gene>
    <name evidence="8" type="ORF">Vbra_12825</name>
</gene>
<dbReference type="GO" id="GO:0071949">
    <property type="term" value="F:FAD binding"/>
    <property type="evidence" value="ECO:0007669"/>
    <property type="project" value="TreeGrafter"/>
</dbReference>
<evidence type="ECO:0000256" key="4">
    <source>
        <dbReference type="ARBA" id="ARBA00023062"/>
    </source>
</evidence>